<reference evidence="1 2" key="1">
    <citation type="journal article" date="2016" name="Nat. Commun.">
        <title>Thousands of microbial genomes shed light on interconnected biogeochemical processes in an aquifer system.</title>
        <authorList>
            <person name="Anantharaman K."/>
            <person name="Brown C.T."/>
            <person name="Hug L.A."/>
            <person name="Sharon I."/>
            <person name="Castelle C.J."/>
            <person name="Probst A.J."/>
            <person name="Thomas B.C."/>
            <person name="Singh A."/>
            <person name="Wilkins M.J."/>
            <person name="Karaoz U."/>
            <person name="Brodie E.L."/>
            <person name="Williams K.H."/>
            <person name="Hubbard S.S."/>
            <person name="Banfield J.F."/>
        </authorList>
    </citation>
    <scope>NUCLEOTIDE SEQUENCE [LARGE SCALE GENOMIC DNA]</scope>
</reference>
<proteinExistence type="predicted"/>
<dbReference type="Proteomes" id="UP000176700">
    <property type="component" value="Unassembled WGS sequence"/>
</dbReference>
<name>A0A1G2G272_9BACT</name>
<protein>
    <submittedName>
        <fullName evidence="1">Uncharacterized protein</fullName>
    </submittedName>
</protein>
<evidence type="ECO:0000313" key="1">
    <source>
        <dbReference type="EMBL" id="OGZ44102.1"/>
    </source>
</evidence>
<comment type="caution">
    <text evidence="1">The sequence shown here is derived from an EMBL/GenBank/DDBJ whole genome shotgun (WGS) entry which is preliminary data.</text>
</comment>
<accession>A0A1G2G272</accession>
<dbReference type="AlphaFoldDB" id="A0A1G2G272"/>
<sequence>MAIPTKIEYDTTDVFQKDLKRLLKKFQTLEEDLETAKRNAIELYHLKNINNRSVFPIPDFCNETILICKIKKFACKALKGRGVMSGIRVIYAYHVAASKVEFIEIYFKGEKENEDRERIKEYLKNQNPTHHPS</sequence>
<evidence type="ECO:0000313" key="2">
    <source>
        <dbReference type="Proteomes" id="UP000176700"/>
    </source>
</evidence>
<dbReference type="EMBL" id="MHNI01000001">
    <property type="protein sequence ID" value="OGZ44102.1"/>
    <property type="molecule type" value="Genomic_DNA"/>
</dbReference>
<gene>
    <name evidence="1" type="ORF">A2W41_00130</name>
</gene>
<organism evidence="1 2">
    <name type="scientific">Candidatus Ryanbacteria bacterium RIFCSPHIGHO2_01_45_13</name>
    <dbReference type="NCBI Taxonomy" id="1802112"/>
    <lineage>
        <taxon>Bacteria</taxon>
        <taxon>Candidatus Ryaniibacteriota</taxon>
    </lineage>
</organism>